<dbReference type="CDD" id="cd09272">
    <property type="entry name" value="RNase_HI_RT_Ty1"/>
    <property type="match status" value="1"/>
</dbReference>
<gene>
    <name evidence="2" type="ORF">O181_067512</name>
</gene>
<name>A0A9Q3EXI2_9BASI</name>
<evidence type="ECO:0000313" key="3">
    <source>
        <dbReference type="Proteomes" id="UP000765509"/>
    </source>
</evidence>
<protein>
    <recommendedName>
        <fullName evidence="1">Reverse transcriptase Ty1/copia-type domain-containing protein</fullName>
    </recommendedName>
</protein>
<evidence type="ECO:0000313" key="2">
    <source>
        <dbReference type="EMBL" id="MBW0527797.1"/>
    </source>
</evidence>
<dbReference type="AlphaFoldDB" id="A0A9Q3EXI2"/>
<dbReference type="PANTHER" id="PTHR11439:SF483">
    <property type="entry name" value="PEPTIDE SYNTHASE GLIP-LIKE, PUTATIVE (AFU_ORTHOLOGUE AFUA_3G12920)-RELATED"/>
    <property type="match status" value="1"/>
</dbReference>
<dbReference type="PANTHER" id="PTHR11439">
    <property type="entry name" value="GAG-POL-RELATED RETROTRANSPOSON"/>
    <property type="match status" value="1"/>
</dbReference>
<dbReference type="Proteomes" id="UP000765509">
    <property type="component" value="Unassembled WGS sequence"/>
</dbReference>
<feature type="domain" description="Reverse transcriptase Ty1/copia-type" evidence="1">
    <location>
        <begin position="10"/>
        <end position="70"/>
    </location>
</feature>
<organism evidence="2 3">
    <name type="scientific">Austropuccinia psidii MF-1</name>
    <dbReference type="NCBI Taxonomy" id="1389203"/>
    <lineage>
        <taxon>Eukaryota</taxon>
        <taxon>Fungi</taxon>
        <taxon>Dikarya</taxon>
        <taxon>Basidiomycota</taxon>
        <taxon>Pucciniomycotina</taxon>
        <taxon>Pucciniomycetes</taxon>
        <taxon>Pucciniales</taxon>
        <taxon>Sphaerophragmiaceae</taxon>
        <taxon>Austropuccinia</taxon>
    </lineage>
</organism>
<accession>A0A9Q3EXI2</accession>
<evidence type="ECO:0000259" key="1">
    <source>
        <dbReference type="Pfam" id="PF07727"/>
    </source>
</evidence>
<dbReference type="Pfam" id="PF07727">
    <property type="entry name" value="RVT_2"/>
    <property type="match status" value="1"/>
</dbReference>
<dbReference type="EMBL" id="AVOT02033826">
    <property type="protein sequence ID" value="MBW0527797.1"/>
    <property type="molecule type" value="Genomic_DNA"/>
</dbReference>
<dbReference type="OrthoDB" id="1108771at2759"/>
<comment type="caution">
    <text evidence="2">The sequence shown here is derived from an EMBL/GenBank/DDBJ whole genome shotgun (WGS) entry which is preliminary data.</text>
</comment>
<proteinExistence type="predicted"/>
<dbReference type="InterPro" id="IPR013103">
    <property type="entry name" value="RVT_2"/>
</dbReference>
<reference evidence="2" key="1">
    <citation type="submission" date="2021-03" db="EMBL/GenBank/DDBJ databases">
        <title>Draft genome sequence of rust myrtle Austropuccinia psidii MF-1, a brazilian biotype.</title>
        <authorList>
            <person name="Quecine M.C."/>
            <person name="Pachon D.M.R."/>
            <person name="Bonatelli M.L."/>
            <person name="Correr F.H."/>
            <person name="Franceschini L.M."/>
            <person name="Leite T.F."/>
            <person name="Margarido G.R.A."/>
            <person name="Almeida C.A."/>
            <person name="Ferrarezi J.A."/>
            <person name="Labate C.A."/>
        </authorList>
    </citation>
    <scope>NUCLEOTIDE SEQUENCE</scope>
    <source>
        <strain evidence="2">MF-1</strain>
    </source>
</reference>
<sequence>MAPFGRNTRYFKEQISREFSIKDIVPADLLLGVKIHQLKEGITLDQQHFVESLLDTYGMKNCKAVSTPLIPNKHLSAETEDKKKAFNEMKFNISSAVVSINYLSSATGPDLLHAVSSLSQHLEKPSVQHWKAFLDVLKYFSGTQEIGLYYKWRTTPSLVAFSDADWGNCQTTGHSTYGFLAQLHGCLVFWKTRKQPLVSISTTEAEYKSLCDLTSKLLWSQQWCQEDDIFKCTTAVTVWEDNQSCINTPNSNCNVNTKRMKHVDIQPHFVKEVIQNKLIELCYSPTTDILADFITKLVPKITLEKALQSLGVLRLGLRGMWKNKP</sequence>
<keyword evidence="3" id="KW-1185">Reference proteome</keyword>